<dbReference type="InterPro" id="IPR006124">
    <property type="entry name" value="Metalloenzyme"/>
</dbReference>
<dbReference type="PIRSF" id="PIRSF001491">
    <property type="entry name" value="Ppentomutase"/>
    <property type="match status" value="1"/>
</dbReference>
<dbReference type="GO" id="GO:0009117">
    <property type="term" value="P:nucleotide metabolic process"/>
    <property type="evidence" value="ECO:0007669"/>
    <property type="project" value="InterPro"/>
</dbReference>
<dbReference type="InterPro" id="IPR010045">
    <property type="entry name" value="DeoB"/>
</dbReference>
<dbReference type="Proteomes" id="UP000235114">
    <property type="component" value="Unassembled WGS sequence"/>
</dbReference>
<dbReference type="SUPFAM" id="SSF53649">
    <property type="entry name" value="Alkaline phosphatase-like"/>
    <property type="match status" value="1"/>
</dbReference>
<feature type="domain" description="Metalloenzyme" evidence="5">
    <location>
        <begin position="3"/>
        <end position="386"/>
    </location>
</feature>
<keyword evidence="2" id="KW-0479">Metal-binding</keyword>
<evidence type="ECO:0000256" key="2">
    <source>
        <dbReference type="ARBA" id="ARBA00022723"/>
    </source>
</evidence>
<dbReference type="PANTHER" id="PTHR21110">
    <property type="entry name" value="PHOSPHOPENTOMUTASE"/>
    <property type="match status" value="1"/>
</dbReference>
<dbReference type="GO" id="GO:0005829">
    <property type="term" value="C:cytosol"/>
    <property type="evidence" value="ECO:0007669"/>
    <property type="project" value="TreeGrafter"/>
</dbReference>
<dbReference type="PANTHER" id="PTHR21110:SF0">
    <property type="entry name" value="PHOSPHOPENTOMUTASE"/>
    <property type="match status" value="1"/>
</dbReference>
<keyword evidence="4" id="KW-0413">Isomerase</keyword>
<evidence type="ECO:0000313" key="7">
    <source>
        <dbReference type="EMBL" id="PLS00324.1"/>
    </source>
</evidence>
<evidence type="ECO:0000313" key="9">
    <source>
        <dbReference type="Proteomes" id="UP000235114"/>
    </source>
</evidence>
<evidence type="ECO:0000259" key="5">
    <source>
        <dbReference type="Pfam" id="PF01676"/>
    </source>
</evidence>
<dbReference type="CDD" id="cd16009">
    <property type="entry name" value="PPM"/>
    <property type="match status" value="1"/>
</dbReference>
<proteinExistence type="inferred from homology"/>
<accession>A0A2N5GSD2</accession>
<keyword evidence="3" id="KW-0464">Manganese</keyword>
<dbReference type="Gene3D" id="3.30.70.1250">
    <property type="entry name" value="Phosphopentomutase"/>
    <property type="match status" value="1"/>
</dbReference>
<reference evidence="7 9" key="2">
    <citation type="submission" date="2017-12" db="EMBL/GenBank/DDBJ databases">
        <title>Comparative Functional Genomics of Dry Heat Resistant strains isolated from the Viking Spacecraft.</title>
        <authorList>
            <person name="Seuylemezian A."/>
            <person name="Cooper K."/>
            <person name="Vaishampayan P."/>
        </authorList>
    </citation>
    <scope>NUCLEOTIDE SEQUENCE [LARGE SCALE GENOMIC DNA]</scope>
    <source>
        <strain evidence="7 9">ATCC 29669</strain>
    </source>
</reference>
<sequence>MKKRAIVLILDSLGVGYMDDVKDVRPKDIGANTFYHILDQAKEISIPQLQELGINNIVNHPRLEERSGIASFGKMNLKHFGADSFQGHNEIMGTDPKVPFTTPFSTVMNEVKEALEKEGYQTEIPDPDFPYLLVNGLVIVANNIETDYGQIYNVTAPLDDISFDEVLKIGKIVRANVKVNRVIALGGENISVKQIQEAVEMRADGLVGVNSPKSGVYEQGYNCLHLGYGINPDTQAANILVEQGIPVTLIGKMQDVISCDGANKIPAVDTDFVMKSVLETMDDMEEGFIAATVQETDIAGHSQDVDLYAEKIMLVDQYLKILLAQMSEEDLLILSADHGNDPTIGHSQHTREKTFLLAYGKKLKNVDLGDRDSLSDIAATVTDFFEAGLPENGESFYPLLKGNSIIHNK</sequence>
<dbReference type="EMBL" id="PGVA01000002">
    <property type="protein sequence ID" value="PLR86553.1"/>
    <property type="molecule type" value="Genomic_DNA"/>
</dbReference>
<dbReference type="Proteomes" id="UP000234951">
    <property type="component" value="Unassembled WGS sequence"/>
</dbReference>
<dbReference type="InterPro" id="IPR017850">
    <property type="entry name" value="Alkaline_phosphatase_core_sf"/>
</dbReference>
<evidence type="ECO:0000256" key="1">
    <source>
        <dbReference type="ARBA" id="ARBA00010373"/>
    </source>
</evidence>
<dbReference type="Gene3D" id="3.40.720.10">
    <property type="entry name" value="Alkaline Phosphatase, subunit A"/>
    <property type="match status" value="1"/>
</dbReference>
<organism evidence="6 8">
    <name type="scientific">Bacillus canaveralius</name>
    <dbReference type="NCBI Taxonomy" id="1403243"/>
    <lineage>
        <taxon>Bacteria</taxon>
        <taxon>Bacillati</taxon>
        <taxon>Bacillota</taxon>
        <taxon>Bacilli</taxon>
        <taxon>Bacillales</taxon>
        <taxon>Bacillaceae</taxon>
        <taxon>Bacillus</taxon>
    </lineage>
</organism>
<dbReference type="OrthoDB" id="9769930at2"/>
<dbReference type="RefSeq" id="WP_101575338.1">
    <property type="nucleotide sequence ID" value="NZ_PGVA01000002.1"/>
</dbReference>
<dbReference type="InterPro" id="IPR024052">
    <property type="entry name" value="Phosphopentomutase_DeoB_cap_sf"/>
</dbReference>
<dbReference type="GO" id="GO:0000287">
    <property type="term" value="F:magnesium ion binding"/>
    <property type="evidence" value="ECO:0007669"/>
    <property type="project" value="InterPro"/>
</dbReference>
<keyword evidence="9" id="KW-1185">Reference proteome</keyword>
<comment type="caution">
    <text evidence="6">The sequence shown here is derived from an EMBL/GenBank/DDBJ whole genome shotgun (WGS) entry which is preliminary data.</text>
</comment>
<evidence type="ECO:0000313" key="6">
    <source>
        <dbReference type="EMBL" id="PLR86553.1"/>
    </source>
</evidence>
<evidence type="ECO:0000256" key="4">
    <source>
        <dbReference type="ARBA" id="ARBA00023235"/>
    </source>
</evidence>
<dbReference type="AlphaFoldDB" id="A0A2N5GSD2"/>
<dbReference type="GO" id="GO:0043094">
    <property type="term" value="P:metabolic compound salvage"/>
    <property type="evidence" value="ECO:0007669"/>
    <property type="project" value="InterPro"/>
</dbReference>
<protein>
    <submittedName>
        <fullName evidence="6">Phosphopentomutase</fullName>
    </submittedName>
</protein>
<dbReference type="NCBIfam" id="NF009049">
    <property type="entry name" value="PRK12383.1"/>
    <property type="match status" value="1"/>
</dbReference>
<dbReference type="Pfam" id="PF01676">
    <property type="entry name" value="Metalloenzyme"/>
    <property type="match status" value="1"/>
</dbReference>
<gene>
    <name evidence="6" type="ORF">CU635_01145</name>
    <name evidence="7" type="ORF">CVD25_03550</name>
</gene>
<evidence type="ECO:0000313" key="8">
    <source>
        <dbReference type="Proteomes" id="UP000234951"/>
    </source>
</evidence>
<name>A0A2N5GSD2_9BACI</name>
<comment type="similarity">
    <text evidence="1">Belongs to the phosphopentomutase family.</text>
</comment>
<dbReference type="GO" id="GO:0008973">
    <property type="term" value="F:phosphopentomutase activity"/>
    <property type="evidence" value="ECO:0007669"/>
    <property type="project" value="InterPro"/>
</dbReference>
<evidence type="ECO:0000256" key="3">
    <source>
        <dbReference type="ARBA" id="ARBA00023211"/>
    </source>
</evidence>
<dbReference type="EMBL" id="PGVD01000012">
    <property type="protein sequence ID" value="PLS00324.1"/>
    <property type="molecule type" value="Genomic_DNA"/>
</dbReference>
<reference evidence="6 8" key="1">
    <citation type="submission" date="2017-11" db="EMBL/GenBank/DDBJ databases">
        <title>Comparitive Functional Genomics of Dry Heat Resistant strains isolated from the Viking Spacecraft.</title>
        <authorList>
            <person name="Seuylemezian A."/>
            <person name="Cooper K."/>
            <person name="Vaishampayan P."/>
        </authorList>
    </citation>
    <scope>NUCLEOTIDE SEQUENCE [LARGE SCALE GENOMIC DNA]</scope>
    <source>
        <strain evidence="6 8">M4.6</strain>
    </source>
</reference>